<feature type="domain" description="Pseudouridine synthase II N-terminal" evidence="6">
    <location>
        <begin position="25"/>
        <end position="172"/>
    </location>
</feature>
<dbReference type="EC" id="5.4.99.25" evidence="5"/>
<dbReference type="PANTHER" id="PTHR13767:SF2">
    <property type="entry name" value="PSEUDOURIDYLATE SYNTHASE TRUB1"/>
    <property type="match status" value="1"/>
</dbReference>
<dbReference type="HAMAP" id="MF_01080">
    <property type="entry name" value="TruB_bact"/>
    <property type="match status" value="1"/>
</dbReference>
<dbReference type="EMBL" id="CP017111">
    <property type="protein sequence ID" value="AOO65784.1"/>
    <property type="molecule type" value="Genomic_DNA"/>
</dbReference>
<sequence length="276" mass="31200">MEDNRLFVAYKPSCMVSNHFLSRIKRRYNVKKAGFSGTLDPFAQGVLIIAFGQFTKLFRFLKKAPKTYRATLWLGATSPTLDIEKVEHVEQMMAFHPDSVAFVLQSMVGEKTYLPPKYSAKKIDGQRAYDLARADKAFELKAITSTIYDCHLVHYIHPFLTFEMTISEGGYVRSMGALIAEKLGFPGALSALERLNEGDFVYDNEKELNPLDYLDLPLNAYLSDPSDILLGRKLVRENFEKNEEGIYQIIIADMLSVVEISANGVEYLLNSLSLKA</sequence>
<dbReference type="KEGG" id="shal:SHALO_2013"/>
<dbReference type="GO" id="GO:1990481">
    <property type="term" value="P:mRNA pseudouridine synthesis"/>
    <property type="evidence" value="ECO:0007669"/>
    <property type="project" value="TreeGrafter"/>
</dbReference>
<keyword evidence="8" id="KW-1185">Reference proteome</keyword>
<dbReference type="PANTHER" id="PTHR13767">
    <property type="entry name" value="TRNA-PSEUDOURIDINE SYNTHASE"/>
    <property type="match status" value="1"/>
</dbReference>
<evidence type="ECO:0000256" key="5">
    <source>
        <dbReference type="HAMAP-Rule" id="MF_01080"/>
    </source>
</evidence>
<evidence type="ECO:0000259" key="6">
    <source>
        <dbReference type="Pfam" id="PF01509"/>
    </source>
</evidence>
<comment type="catalytic activity">
    <reaction evidence="1 5">
        <text>uridine(55) in tRNA = pseudouridine(55) in tRNA</text>
        <dbReference type="Rhea" id="RHEA:42532"/>
        <dbReference type="Rhea" id="RHEA-COMP:10101"/>
        <dbReference type="Rhea" id="RHEA-COMP:10102"/>
        <dbReference type="ChEBI" id="CHEBI:65314"/>
        <dbReference type="ChEBI" id="CHEBI:65315"/>
        <dbReference type="EC" id="5.4.99.25"/>
    </reaction>
</comment>
<comment type="function">
    <text evidence="5">Responsible for synthesis of pseudouridine from uracil-55 in the psi GC loop of transfer RNAs.</text>
</comment>
<protein>
    <recommendedName>
        <fullName evidence="5">tRNA pseudouridine synthase B</fullName>
        <ecNumber evidence="5">5.4.99.25</ecNumber>
    </recommendedName>
    <alternativeName>
        <fullName evidence="5">tRNA pseudouridine(55) synthase</fullName>
        <shortName evidence="5">Psi55 synthase</shortName>
    </alternativeName>
    <alternativeName>
        <fullName evidence="5">tRNA pseudouridylate synthase</fullName>
    </alternativeName>
    <alternativeName>
        <fullName evidence="5">tRNA-uridine isomerase</fullName>
    </alternativeName>
</protein>
<dbReference type="NCBIfam" id="TIGR00431">
    <property type="entry name" value="TruB"/>
    <property type="match status" value="1"/>
</dbReference>
<evidence type="ECO:0000313" key="7">
    <source>
        <dbReference type="EMBL" id="AOO65784.1"/>
    </source>
</evidence>
<comment type="similarity">
    <text evidence="2 5">Belongs to the pseudouridine synthase TruB family. Type 1 subfamily.</text>
</comment>
<gene>
    <name evidence="5" type="primary">truB</name>
    <name evidence="7" type="ORF">SHALO_2013</name>
</gene>
<dbReference type="InterPro" id="IPR002501">
    <property type="entry name" value="PsdUridine_synth_N"/>
</dbReference>
<dbReference type="InterPro" id="IPR014780">
    <property type="entry name" value="tRNA_psdUridine_synth_TruB"/>
</dbReference>
<name>A0A1D7TLI1_9BACT</name>
<evidence type="ECO:0000256" key="4">
    <source>
        <dbReference type="ARBA" id="ARBA00023235"/>
    </source>
</evidence>
<dbReference type="Pfam" id="PF01509">
    <property type="entry name" value="TruB_N"/>
    <property type="match status" value="1"/>
</dbReference>
<feature type="active site" description="Nucleophile" evidence="5">
    <location>
        <position position="40"/>
    </location>
</feature>
<dbReference type="Proteomes" id="UP000094609">
    <property type="component" value="Chromosome"/>
</dbReference>
<dbReference type="STRING" id="1193502.SHALO_2013"/>
<reference evidence="8" key="1">
    <citation type="submission" date="2016-08" db="EMBL/GenBank/DDBJ databases">
        <title>Complete genome sequence of the organohalide-respiring Epsilonproteobacterium Sulfurospirillum halorespirans.</title>
        <authorList>
            <person name="Goris T."/>
            <person name="Zimmermann J."/>
            <person name="Schenz B."/>
            <person name="Lemos M."/>
            <person name="Hackermueller J."/>
            <person name="Diekert G."/>
        </authorList>
    </citation>
    <scope>NUCLEOTIDE SEQUENCE [LARGE SCALE GENOMIC DNA]</scope>
    <source>
        <strain>DSM 13726</strain>
        <strain evidence="8">PCE-M2</strain>
    </source>
</reference>
<dbReference type="GO" id="GO:0031119">
    <property type="term" value="P:tRNA pseudouridine synthesis"/>
    <property type="evidence" value="ECO:0007669"/>
    <property type="project" value="UniProtKB-UniRule"/>
</dbReference>
<accession>A0A1D7TLI1</accession>
<proteinExistence type="inferred from homology"/>
<keyword evidence="4 5" id="KW-0413">Isomerase</keyword>
<dbReference type="InterPro" id="IPR020103">
    <property type="entry name" value="PsdUridine_synth_cat_dom_sf"/>
</dbReference>
<keyword evidence="7" id="KW-0456">Lyase</keyword>
<dbReference type="PATRIC" id="fig|1193502.14.peg.2046"/>
<keyword evidence="3 5" id="KW-0819">tRNA processing</keyword>
<dbReference type="GO" id="GO:0003723">
    <property type="term" value="F:RNA binding"/>
    <property type="evidence" value="ECO:0007669"/>
    <property type="project" value="InterPro"/>
</dbReference>
<evidence type="ECO:0000256" key="1">
    <source>
        <dbReference type="ARBA" id="ARBA00000385"/>
    </source>
</evidence>
<dbReference type="Gene3D" id="3.30.2350.10">
    <property type="entry name" value="Pseudouridine synthase"/>
    <property type="match status" value="1"/>
</dbReference>
<dbReference type="AlphaFoldDB" id="A0A1D7TLI1"/>
<evidence type="ECO:0000313" key="8">
    <source>
        <dbReference type="Proteomes" id="UP000094609"/>
    </source>
</evidence>
<evidence type="ECO:0000256" key="3">
    <source>
        <dbReference type="ARBA" id="ARBA00022694"/>
    </source>
</evidence>
<dbReference type="GO" id="GO:0160148">
    <property type="term" value="F:tRNA pseudouridine(55) synthase activity"/>
    <property type="evidence" value="ECO:0007669"/>
    <property type="project" value="UniProtKB-EC"/>
</dbReference>
<organism evidence="7 8">
    <name type="scientific">Sulfurospirillum halorespirans DSM 13726</name>
    <dbReference type="NCBI Taxonomy" id="1193502"/>
    <lineage>
        <taxon>Bacteria</taxon>
        <taxon>Pseudomonadati</taxon>
        <taxon>Campylobacterota</taxon>
        <taxon>Epsilonproteobacteria</taxon>
        <taxon>Campylobacterales</taxon>
        <taxon>Sulfurospirillaceae</taxon>
        <taxon>Sulfurospirillum</taxon>
    </lineage>
</organism>
<dbReference type="SUPFAM" id="SSF55120">
    <property type="entry name" value="Pseudouridine synthase"/>
    <property type="match status" value="1"/>
</dbReference>
<dbReference type="GO" id="GO:0016829">
    <property type="term" value="F:lyase activity"/>
    <property type="evidence" value="ECO:0007669"/>
    <property type="project" value="UniProtKB-KW"/>
</dbReference>
<evidence type="ECO:0000256" key="2">
    <source>
        <dbReference type="ARBA" id="ARBA00005642"/>
    </source>
</evidence>